<dbReference type="EMBL" id="JAYWIO010000004">
    <property type="protein sequence ID" value="KAK7268093.1"/>
    <property type="molecule type" value="Genomic_DNA"/>
</dbReference>
<protein>
    <submittedName>
        <fullName evidence="2">Uncharacterized protein</fullName>
    </submittedName>
</protein>
<feature type="region of interest" description="Disordered" evidence="1">
    <location>
        <begin position="88"/>
        <end position="107"/>
    </location>
</feature>
<comment type="caution">
    <text evidence="2">The sequence shown here is derived from an EMBL/GenBank/DDBJ whole genome shotgun (WGS) entry which is preliminary data.</text>
</comment>
<feature type="region of interest" description="Disordered" evidence="1">
    <location>
        <begin position="1"/>
        <end position="54"/>
    </location>
</feature>
<feature type="compositionally biased region" description="Basic and acidic residues" evidence="1">
    <location>
        <begin position="41"/>
        <end position="51"/>
    </location>
</feature>
<dbReference type="AlphaFoldDB" id="A0AAN9F659"/>
<feature type="compositionally biased region" description="Basic and acidic residues" evidence="1">
    <location>
        <begin position="11"/>
        <end position="27"/>
    </location>
</feature>
<name>A0AAN9F659_CROPI</name>
<accession>A0AAN9F659</accession>
<organism evidence="2 3">
    <name type="scientific">Crotalaria pallida</name>
    <name type="common">Smooth rattlebox</name>
    <name type="synonym">Crotalaria striata</name>
    <dbReference type="NCBI Taxonomy" id="3830"/>
    <lineage>
        <taxon>Eukaryota</taxon>
        <taxon>Viridiplantae</taxon>
        <taxon>Streptophyta</taxon>
        <taxon>Embryophyta</taxon>
        <taxon>Tracheophyta</taxon>
        <taxon>Spermatophyta</taxon>
        <taxon>Magnoliopsida</taxon>
        <taxon>eudicotyledons</taxon>
        <taxon>Gunneridae</taxon>
        <taxon>Pentapetalae</taxon>
        <taxon>rosids</taxon>
        <taxon>fabids</taxon>
        <taxon>Fabales</taxon>
        <taxon>Fabaceae</taxon>
        <taxon>Papilionoideae</taxon>
        <taxon>50 kb inversion clade</taxon>
        <taxon>genistoids sensu lato</taxon>
        <taxon>core genistoids</taxon>
        <taxon>Crotalarieae</taxon>
        <taxon>Crotalaria</taxon>
    </lineage>
</organism>
<evidence type="ECO:0000256" key="1">
    <source>
        <dbReference type="SAM" id="MobiDB-lite"/>
    </source>
</evidence>
<dbReference type="Proteomes" id="UP001372338">
    <property type="component" value="Unassembled WGS sequence"/>
</dbReference>
<evidence type="ECO:0000313" key="2">
    <source>
        <dbReference type="EMBL" id="KAK7268093.1"/>
    </source>
</evidence>
<sequence>MVKKKKGGASSKEKKNQRVSETPERSENSNQKTNTPCGAEVGEKGEKKQNQDSDELEELLKSMGVDGNVSTEVIAGKLATLIKEKLVETGGSDKKQREAESDKGEFDGKVIEENSQLMHREVFCLSIRKKMSITVVYGSNCQSE</sequence>
<gene>
    <name evidence="2" type="ORF">RIF29_20779</name>
</gene>
<evidence type="ECO:0000313" key="3">
    <source>
        <dbReference type="Proteomes" id="UP001372338"/>
    </source>
</evidence>
<proteinExistence type="predicted"/>
<keyword evidence="3" id="KW-1185">Reference proteome</keyword>
<reference evidence="2 3" key="1">
    <citation type="submission" date="2024-01" db="EMBL/GenBank/DDBJ databases">
        <title>The genomes of 5 underutilized Papilionoideae crops provide insights into root nodulation and disease resistanc.</title>
        <authorList>
            <person name="Yuan L."/>
        </authorList>
    </citation>
    <scope>NUCLEOTIDE SEQUENCE [LARGE SCALE GENOMIC DNA]</scope>
    <source>
        <strain evidence="2">ZHUSHIDOU_FW_LH</strain>
        <tissue evidence="2">Leaf</tissue>
    </source>
</reference>